<dbReference type="EMBL" id="JAWHQM010000008">
    <property type="protein sequence ID" value="KAK5628454.1"/>
    <property type="molecule type" value="Genomic_DNA"/>
</dbReference>
<organism evidence="1 2">
    <name type="scientific">Xylaria bambusicola</name>
    <dbReference type="NCBI Taxonomy" id="326684"/>
    <lineage>
        <taxon>Eukaryota</taxon>
        <taxon>Fungi</taxon>
        <taxon>Dikarya</taxon>
        <taxon>Ascomycota</taxon>
        <taxon>Pezizomycotina</taxon>
        <taxon>Sordariomycetes</taxon>
        <taxon>Xylariomycetidae</taxon>
        <taxon>Xylariales</taxon>
        <taxon>Xylariaceae</taxon>
        <taxon>Xylaria</taxon>
    </lineage>
</organism>
<accession>A0AAN7UMJ3</accession>
<gene>
    <name evidence="1" type="ORF">RRF57_004169</name>
</gene>
<keyword evidence="2" id="KW-1185">Reference proteome</keyword>
<evidence type="ECO:0000313" key="1">
    <source>
        <dbReference type="EMBL" id="KAK5628454.1"/>
    </source>
</evidence>
<evidence type="ECO:0000313" key="2">
    <source>
        <dbReference type="Proteomes" id="UP001305414"/>
    </source>
</evidence>
<dbReference type="Proteomes" id="UP001305414">
    <property type="component" value="Unassembled WGS sequence"/>
</dbReference>
<reference evidence="1 2" key="1">
    <citation type="submission" date="2023-10" db="EMBL/GenBank/DDBJ databases">
        <title>Draft genome sequence of Xylaria bambusicola isolate GMP-LS, the root and basal stem rot pathogen of sugarcane in Indonesia.</title>
        <authorList>
            <person name="Selvaraj P."/>
            <person name="Muralishankar V."/>
            <person name="Muruganantham S."/>
            <person name="Sp S."/>
            <person name="Haryani S."/>
            <person name="Lau K.J.X."/>
            <person name="Naqvi N.I."/>
        </authorList>
    </citation>
    <scope>NUCLEOTIDE SEQUENCE [LARGE SCALE GENOMIC DNA]</scope>
    <source>
        <strain evidence="1">GMP-LS</strain>
    </source>
</reference>
<proteinExistence type="predicted"/>
<sequence>MYVSTLGILAFMTMRHRILCQGVRANRNGPQARHIRMQSTISQKLSIIASPKATQRQVLSKLEEHVSQAAKHYDSGMDGVAILASKEFTSWIGDNHFMSAFLQTLSPSRSTVTAESLHVLSGVTDGLSPHRLSGELLPGFSILNGPVQKILPSLHQSGVGFDLDQSSCVSFLTEPLEANTGKLEITVPLANTVFQNGRHTTLSASRWDINKDGSIVSMENVPKTAQDIVTINDPAKFTSAMIPLLPLTPPRKIIAGLGNIVRQLEVDGSTTPASKELEAILPKISEERSQHQPSLPSPLGVWCWVIPPHVAETKRFGDLQLFKAGSSQTEIDIIMNSNGLFSELLSSGCRLHKILSGGGGWGLKQGLLSLDPETSFPVPGRDDDMEMFIRSFEQRNNAEANTGLASPGWSLLFCVEPRVTSTEALSGQWLASAKSWHFGVAPHLDHALSPSSQPGLVEIINDHFGISSAAGLYLKTHPGKEIAYKQGFTTKIDVPGSYFRG</sequence>
<protein>
    <submittedName>
        <fullName evidence="1">Uncharacterized protein</fullName>
    </submittedName>
</protein>
<dbReference type="AlphaFoldDB" id="A0AAN7UMJ3"/>
<comment type="caution">
    <text evidence="1">The sequence shown here is derived from an EMBL/GenBank/DDBJ whole genome shotgun (WGS) entry which is preliminary data.</text>
</comment>
<name>A0AAN7UMJ3_9PEZI</name>